<protein>
    <submittedName>
        <fullName evidence="1">Uncharacterized protein</fullName>
    </submittedName>
</protein>
<dbReference type="Proteomes" id="UP001231587">
    <property type="component" value="Unassembled WGS sequence"/>
</dbReference>
<name>A0A9X1C9G4_9FLAO</name>
<dbReference type="EMBL" id="JAGGJQ010000009">
    <property type="protein sequence ID" value="MBP1841036.1"/>
    <property type="molecule type" value="Genomic_DNA"/>
</dbReference>
<reference evidence="1" key="1">
    <citation type="submission" date="2021-03" db="EMBL/GenBank/DDBJ databases">
        <title>Genomic Encyclopedia of Type Strains, Phase IV (KMG-IV): sequencing the most valuable type-strain genomes for metagenomic binning, comparative biology and taxonomic classification.</title>
        <authorList>
            <person name="Goeker M."/>
        </authorList>
    </citation>
    <scope>NUCLEOTIDE SEQUENCE</scope>
    <source>
        <strain evidence="1">DSM 15523</strain>
        <strain evidence="2 4">DSM 16476</strain>
    </source>
</reference>
<evidence type="ECO:0000313" key="2">
    <source>
        <dbReference type="EMBL" id="MDQ0336544.1"/>
    </source>
</evidence>
<dbReference type="AlphaFoldDB" id="A0A9X1C9G4"/>
<evidence type="ECO:0000313" key="1">
    <source>
        <dbReference type="EMBL" id="MBP1841036.1"/>
    </source>
</evidence>
<accession>A0A9X1C9G4</accession>
<comment type="caution">
    <text evidence="1">The sequence shown here is derived from an EMBL/GenBank/DDBJ whole genome shotgun (WGS) entry which is preliminary data.</text>
</comment>
<gene>
    <name evidence="1" type="ORF">J2Z56_002968</name>
    <name evidence="2" type="ORF">J2Z57_002998</name>
</gene>
<dbReference type="EMBL" id="JAUSUU010000009">
    <property type="protein sequence ID" value="MDQ0336544.1"/>
    <property type="molecule type" value="Genomic_DNA"/>
</dbReference>
<evidence type="ECO:0000313" key="3">
    <source>
        <dbReference type="Proteomes" id="UP001138672"/>
    </source>
</evidence>
<organism evidence="1 3">
    <name type="scientific">Formosa algae</name>
    <dbReference type="NCBI Taxonomy" id="225843"/>
    <lineage>
        <taxon>Bacteria</taxon>
        <taxon>Pseudomonadati</taxon>
        <taxon>Bacteroidota</taxon>
        <taxon>Flavobacteriia</taxon>
        <taxon>Flavobacteriales</taxon>
        <taxon>Flavobacteriaceae</taxon>
        <taxon>Formosa</taxon>
    </lineage>
</organism>
<keyword evidence="4" id="KW-1185">Reference proteome</keyword>
<sequence length="123" mass="13965">MKKLVTYSSGILLTLIYCIALYGVAQPLPKTFTPLTDPSEKHQDISSVTKSLFSLTSEPENIGISFGPPAAEFSKTPVFNHGWFPKLNERLVSAQISQYTAYQTNTLVNYRKHDSIFPFHYFW</sequence>
<proteinExistence type="predicted"/>
<dbReference type="Proteomes" id="UP001138672">
    <property type="component" value="Unassembled WGS sequence"/>
</dbReference>
<evidence type="ECO:0000313" key="4">
    <source>
        <dbReference type="Proteomes" id="UP001231587"/>
    </source>
</evidence>
<dbReference type="RefSeq" id="WP_057779602.1">
    <property type="nucleotide sequence ID" value="NZ_JAGGJQ010000009.1"/>
</dbReference>
<dbReference type="OrthoDB" id="982927at2"/>